<feature type="signal peptide" evidence="1">
    <location>
        <begin position="1"/>
        <end position="27"/>
    </location>
</feature>
<keyword evidence="3" id="KW-1185">Reference proteome</keyword>
<comment type="caution">
    <text evidence="2">The sequence shown here is derived from an EMBL/GenBank/DDBJ whole genome shotgun (WGS) entry which is preliminary data.</text>
</comment>
<protein>
    <submittedName>
        <fullName evidence="2">Uncharacterized protein</fullName>
    </submittedName>
</protein>
<sequence length="78" mass="8931">MSSILLQILLNHHPLLLLLHLHLLFQSEEIISSSVTSLHLPLPPVSQLVLLMLWLPPGRKQDQWRRASRGLEQRSGVQ</sequence>
<evidence type="ECO:0000313" key="3">
    <source>
        <dbReference type="Proteomes" id="UP001179952"/>
    </source>
</evidence>
<name>A0AAV9AXV9_ACOGR</name>
<keyword evidence="1" id="KW-0732">Signal</keyword>
<organism evidence="2 3">
    <name type="scientific">Acorus gramineus</name>
    <name type="common">Dwarf sweet flag</name>
    <dbReference type="NCBI Taxonomy" id="55184"/>
    <lineage>
        <taxon>Eukaryota</taxon>
        <taxon>Viridiplantae</taxon>
        <taxon>Streptophyta</taxon>
        <taxon>Embryophyta</taxon>
        <taxon>Tracheophyta</taxon>
        <taxon>Spermatophyta</taxon>
        <taxon>Magnoliopsida</taxon>
        <taxon>Liliopsida</taxon>
        <taxon>Acoraceae</taxon>
        <taxon>Acorus</taxon>
    </lineage>
</organism>
<feature type="chain" id="PRO_5043350536" evidence="1">
    <location>
        <begin position="28"/>
        <end position="78"/>
    </location>
</feature>
<accession>A0AAV9AXV9</accession>
<dbReference type="EMBL" id="JAUJYN010000006">
    <property type="protein sequence ID" value="KAK1269028.1"/>
    <property type="molecule type" value="Genomic_DNA"/>
</dbReference>
<reference evidence="2" key="1">
    <citation type="journal article" date="2023" name="Nat. Commun.">
        <title>Diploid and tetraploid genomes of Acorus and the evolution of monocots.</title>
        <authorList>
            <person name="Ma L."/>
            <person name="Liu K.W."/>
            <person name="Li Z."/>
            <person name="Hsiao Y.Y."/>
            <person name="Qi Y."/>
            <person name="Fu T."/>
            <person name="Tang G.D."/>
            <person name="Zhang D."/>
            <person name="Sun W.H."/>
            <person name="Liu D.K."/>
            <person name="Li Y."/>
            <person name="Chen G.Z."/>
            <person name="Liu X.D."/>
            <person name="Liao X.Y."/>
            <person name="Jiang Y.T."/>
            <person name="Yu X."/>
            <person name="Hao Y."/>
            <person name="Huang J."/>
            <person name="Zhao X.W."/>
            <person name="Ke S."/>
            <person name="Chen Y.Y."/>
            <person name="Wu W.L."/>
            <person name="Hsu J.L."/>
            <person name="Lin Y.F."/>
            <person name="Huang M.D."/>
            <person name="Li C.Y."/>
            <person name="Huang L."/>
            <person name="Wang Z.W."/>
            <person name="Zhao X."/>
            <person name="Zhong W.Y."/>
            <person name="Peng D.H."/>
            <person name="Ahmad S."/>
            <person name="Lan S."/>
            <person name="Zhang J.S."/>
            <person name="Tsai W.C."/>
            <person name="Van de Peer Y."/>
            <person name="Liu Z.J."/>
        </authorList>
    </citation>
    <scope>NUCLEOTIDE SEQUENCE</scope>
    <source>
        <strain evidence="2">SCP</strain>
    </source>
</reference>
<gene>
    <name evidence="2" type="ORF">QJS04_geneDACA006433</name>
</gene>
<evidence type="ECO:0000313" key="2">
    <source>
        <dbReference type="EMBL" id="KAK1269028.1"/>
    </source>
</evidence>
<reference evidence="2" key="2">
    <citation type="submission" date="2023-06" db="EMBL/GenBank/DDBJ databases">
        <authorList>
            <person name="Ma L."/>
            <person name="Liu K.-W."/>
            <person name="Li Z."/>
            <person name="Hsiao Y.-Y."/>
            <person name="Qi Y."/>
            <person name="Fu T."/>
            <person name="Tang G."/>
            <person name="Zhang D."/>
            <person name="Sun W.-H."/>
            <person name="Liu D.-K."/>
            <person name="Li Y."/>
            <person name="Chen G.-Z."/>
            <person name="Liu X.-D."/>
            <person name="Liao X.-Y."/>
            <person name="Jiang Y.-T."/>
            <person name="Yu X."/>
            <person name="Hao Y."/>
            <person name="Huang J."/>
            <person name="Zhao X.-W."/>
            <person name="Ke S."/>
            <person name="Chen Y.-Y."/>
            <person name="Wu W.-L."/>
            <person name="Hsu J.-L."/>
            <person name="Lin Y.-F."/>
            <person name="Huang M.-D."/>
            <person name="Li C.-Y."/>
            <person name="Huang L."/>
            <person name="Wang Z.-W."/>
            <person name="Zhao X."/>
            <person name="Zhong W.-Y."/>
            <person name="Peng D.-H."/>
            <person name="Ahmad S."/>
            <person name="Lan S."/>
            <person name="Zhang J.-S."/>
            <person name="Tsai W.-C."/>
            <person name="Van De Peer Y."/>
            <person name="Liu Z.-J."/>
        </authorList>
    </citation>
    <scope>NUCLEOTIDE SEQUENCE</scope>
    <source>
        <strain evidence="2">SCP</strain>
        <tissue evidence="2">Leaves</tissue>
    </source>
</reference>
<proteinExistence type="predicted"/>
<dbReference type="Proteomes" id="UP001179952">
    <property type="component" value="Unassembled WGS sequence"/>
</dbReference>
<evidence type="ECO:0000256" key="1">
    <source>
        <dbReference type="SAM" id="SignalP"/>
    </source>
</evidence>
<dbReference type="AlphaFoldDB" id="A0AAV9AXV9"/>